<dbReference type="GO" id="GO:0033897">
    <property type="term" value="F:ribonuclease T2 activity"/>
    <property type="evidence" value="ECO:0007669"/>
    <property type="project" value="UniProtKB-EC"/>
</dbReference>
<evidence type="ECO:0000313" key="19">
    <source>
        <dbReference type="EMBL" id="TCD61699.1"/>
    </source>
</evidence>
<evidence type="ECO:0000256" key="12">
    <source>
        <dbReference type="ARBA" id="ARBA00023239"/>
    </source>
</evidence>
<sequence length="460" mass="50477">MSQDLRYDRCLEEDLKNCGTPLSIRSPPRRSAASKMFNLALLVPLLAGAAHATAVSDRALIGDTLLDPSLLLPGLSKCGLLNDLLSPTSCHNSTVQKNLCCFNAPGGHFLQTQFWDYDSPVDWAGPTDSWTIHGLWPDHCDGTFDQFCAPDREVTNITQILQYNKENEILKYMQTFWKDNTGNDESFWEHEWNKHGTCMSTLEPQCILGYNAKKRDDIIIFIKRTISLFQTLPTYDFLKRKGIVPTPTTTYKFADVMSVLKSATGKTPTINCNGRNSQFLNELWYHYETKGSVIDGIWLHADADSDSNCPEDVYYWPKGVPTPTPTTTSSAPTPTSTEDKGTIQVYTSAGTNVGCILSKGTWSQQTCATFRPTLGSAPGTIKFTSSKGPCAVDGTNTLQCASNITVASDFTNSTIKTGSLLAFNSGSSFSSDVLPTGQVQSPVFADGTHSQVITLVYTRV</sequence>
<evidence type="ECO:0000313" key="20">
    <source>
        <dbReference type="Proteomes" id="UP000292702"/>
    </source>
</evidence>
<dbReference type="AlphaFoldDB" id="A0A4R0RBK8"/>
<feature type="region of interest" description="Disordered" evidence="17">
    <location>
        <begin position="320"/>
        <end position="340"/>
    </location>
</feature>
<dbReference type="InterPro" id="IPR033130">
    <property type="entry name" value="RNase_T2_His_AS_2"/>
</dbReference>
<dbReference type="PANTHER" id="PTHR11240">
    <property type="entry name" value="RIBONUCLEASE T2"/>
    <property type="match status" value="1"/>
</dbReference>
<keyword evidence="7" id="KW-0540">Nuclease</keyword>
<evidence type="ECO:0000256" key="7">
    <source>
        <dbReference type="ARBA" id="ARBA00022722"/>
    </source>
</evidence>
<feature type="active site" evidence="15">
    <location>
        <position position="191"/>
    </location>
</feature>
<dbReference type="Pfam" id="PF25488">
    <property type="entry name" value="RNaseT2L_C"/>
    <property type="match status" value="1"/>
</dbReference>
<keyword evidence="12" id="KW-0456">Lyase</keyword>
<dbReference type="GO" id="GO:0006401">
    <property type="term" value="P:RNA catabolic process"/>
    <property type="evidence" value="ECO:0007669"/>
    <property type="project" value="TreeGrafter"/>
</dbReference>
<evidence type="ECO:0000256" key="16">
    <source>
        <dbReference type="RuleBase" id="RU004328"/>
    </source>
</evidence>
<evidence type="ECO:0000256" key="1">
    <source>
        <dbReference type="ARBA" id="ARBA00004410"/>
    </source>
</evidence>
<dbReference type="EMBL" id="RWJN01000438">
    <property type="protein sequence ID" value="TCD61699.1"/>
    <property type="molecule type" value="Genomic_DNA"/>
</dbReference>
<feature type="active site" evidence="15">
    <location>
        <position position="195"/>
    </location>
</feature>
<evidence type="ECO:0000256" key="2">
    <source>
        <dbReference type="ARBA" id="ARBA00004496"/>
    </source>
</evidence>
<comment type="caution">
    <text evidence="19">The sequence shown here is derived from an EMBL/GenBank/DDBJ whole genome shotgun (WGS) entry which is preliminary data.</text>
</comment>
<dbReference type="SUPFAM" id="SSF55895">
    <property type="entry name" value="Ribonuclease Rh-like"/>
    <property type="match status" value="1"/>
</dbReference>
<dbReference type="InterPro" id="IPR057328">
    <property type="entry name" value="RNaseT2L_C"/>
</dbReference>
<dbReference type="PROSITE" id="PS00531">
    <property type="entry name" value="RNASE_T2_2"/>
    <property type="match status" value="1"/>
</dbReference>
<dbReference type="PROSITE" id="PS00530">
    <property type="entry name" value="RNASE_T2_1"/>
    <property type="match status" value="1"/>
</dbReference>
<dbReference type="FunFam" id="3.90.730.10:FF:000004">
    <property type="entry name" value="Ribonuclease T2-like"/>
    <property type="match status" value="1"/>
</dbReference>
<reference evidence="19 20" key="1">
    <citation type="submission" date="2018-11" db="EMBL/GenBank/DDBJ databases">
        <title>Genome assembly of Steccherinum ochraceum LE-BIN_3174, the white-rot fungus of the Steccherinaceae family (The Residual Polyporoid clade, Polyporales, Basidiomycota).</title>
        <authorList>
            <person name="Fedorova T.V."/>
            <person name="Glazunova O.A."/>
            <person name="Landesman E.O."/>
            <person name="Moiseenko K.V."/>
            <person name="Psurtseva N.V."/>
            <person name="Savinova O.S."/>
            <person name="Shakhova N.V."/>
            <person name="Tyazhelova T.V."/>
            <person name="Vasina D.V."/>
        </authorList>
    </citation>
    <scope>NUCLEOTIDE SEQUENCE [LARGE SCALE GENOMIC DNA]</scope>
    <source>
        <strain evidence="19 20">LE-BIN_3174</strain>
    </source>
</reference>
<evidence type="ECO:0000256" key="8">
    <source>
        <dbReference type="ARBA" id="ARBA00022729"/>
    </source>
</evidence>
<dbReference type="InterPro" id="IPR033697">
    <property type="entry name" value="Ribonuclease_T2_eukaryotic"/>
</dbReference>
<dbReference type="CDD" id="cd01061">
    <property type="entry name" value="RNase_T2_euk"/>
    <property type="match status" value="1"/>
</dbReference>
<dbReference type="GO" id="GO:0005775">
    <property type="term" value="C:vacuolar lumen"/>
    <property type="evidence" value="ECO:0007669"/>
    <property type="project" value="UniProtKB-SubCell"/>
</dbReference>
<dbReference type="Pfam" id="PF00445">
    <property type="entry name" value="Ribonuclease_T2"/>
    <property type="match status" value="1"/>
</dbReference>
<comment type="function">
    <text evidence="13">Rnase which modulates cell survival under stress conditions. Released from the vacuole to the cytoplasm during stress to promote tRNA and rRNA cleavage and to activate separately a downstream pathway that promotes cell death. Involved in cell size, vacuolar morphology and growth at high temperatures and high salt concentration.</text>
</comment>
<evidence type="ECO:0000256" key="6">
    <source>
        <dbReference type="ARBA" id="ARBA00022554"/>
    </source>
</evidence>
<keyword evidence="9" id="KW-0378">Hydrolase</keyword>
<keyword evidence="8" id="KW-0732">Signal</keyword>
<dbReference type="GO" id="GO:0005576">
    <property type="term" value="C:extracellular region"/>
    <property type="evidence" value="ECO:0007669"/>
    <property type="project" value="TreeGrafter"/>
</dbReference>
<dbReference type="OrthoDB" id="435754at2759"/>
<evidence type="ECO:0000259" key="18">
    <source>
        <dbReference type="Pfam" id="PF25488"/>
    </source>
</evidence>
<feature type="active site" evidence="15">
    <location>
        <position position="133"/>
    </location>
</feature>
<dbReference type="InterPro" id="IPR001568">
    <property type="entry name" value="RNase_T2-like"/>
</dbReference>
<comment type="subcellular location">
    <subcellularLocation>
        <location evidence="2">Cytoplasm</location>
    </subcellularLocation>
    <subcellularLocation>
        <location evidence="1">Vacuole lumen</location>
    </subcellularLocation>
</comment>
<proteinExistence type="inferred from homology"/>
<protein>
    <recommendedName>
        <fullName evidence="14">Ribonuclease T2-like</fullName>
        <ecNumber evidence="4">4.6.1.19</ecNumber>
    </recommendedName>
</protein>
<dbReference type="GO" id="GO:0016787">
    <property type="term" value="F:hydrolase activity"/>
    <property type="evidence" value="ECO:0007669"/>
    <property type="project" value="UniProtKB-KW"/>
</dbReference>
<dbReference type="GO" id="GO:0003723">
    <property type="term" value="F:RNA binding"/>
    <property type="evidence" value="ECO:0007669"/>
    <property type="project" value="InterPro"/>
</dbReference>
<dbReference type="STRING" id="92696.A0A4R0RBK8"/>
<accession>A0A4R0RBK8</accession>
<keyword evidence="10" id="KW-1015">Disulfide bond</keyword>
<evidence type="ECO:0000256" key="9">
    <source>
        <dbReference type="ARBA" id="ARBA00022801"/>
    </source>
</evidence>
<evidence type="ECO:0000256" key="13">
    <source>
        <dbReference type="ARBA" id="ARBA00025494"/>
    </source>
</evidence>
<organism evidence="19 20">
    <name type="scientific">Steccherinum ochraceum</name>
    <dbReference type="NCBI Taxonomy" id="92696"/>
    <lineage>
        <taxon>Eukaryota</taxon>
        <taxon>Fungi</taxon>
        <taxon>Dikarya</taxon>
        <taxon>Basidiomycota</taxon>
        <taxon>Agaricomycotina</taxon>
        <taxon>Agaricomycetes</taxon>
        <taxon>Polyporales</taxon>
        <taxon>Steccherinaceae</taxon>
        <taxon>Steccherinum</taxon>
    </lineage>
</organism>
<evidence type="ECO:0000256" key="5">
    <source>
        <dbReference type="ARBA" id="ARBA00022490"/>
    </source>
</evidence>
<keyword evidence="11" id="KW-0325">Glycoprotein</keyword>
<dbReference type="Gene3D" id="3.90.730.10">
    <property type="entry name" value="Ribonuclease T2-like"/>
    <property type="match status" value="1"/>
</dbReference>
<evidence type="ECO:0000256" key="3">
    <source>
        <dbReference type="ARBA" id="ARBA00007469"/>
    </source>
</evidence>
<keyword evidence="5" id="KW-0963">Cytoplasm</keyword>
<dbReference type="EC" id="4.6.1.19" evidence="4"/>
<dbReference type="InterPro" id="IPR018188">
    <property type="entry name" value="RNase_T2_His_AS_1"/>
</dbReference>
<keyword evidence="6" id="KW-0926">Vacuole</keyword>
<keyword evidence="20" id="KW-1185">Reference proteome</keyword>
<feature type="compositionally biased region" description="Low complexity" evidence="17">
    <location>
        <begin position="325"/>
        <end position="336"/>
    </location>
</feature>
<dbReference type="InterPro" id="IPR036430">
    <property type="entry name" value="RNase_T2-like_sf"/>
</dbReference>
<evidence type="ECO:0000256" key="15">
    <source>
        <dbReference type="PIRSR" id="PIRSR633697-1"/>
    </source>
</evidence>
<evidence type="ECO:0000256" key="4">
    <source>
        <dbReference type="ARBA" id="ARBA00012571"/>
    </source>
</evidence>
<evidence type="ECO:0000256" key="11">
    <source>
        <dbReference type="ARBA" id="ARBA00023180"/>
    </source>
</evidence>
<evidence type="ECO:0000256" key="10">
    <source>
        <dbReference type="ARBA" id="ARBA00023157"/>
    </source>
</evidence>
<feature type="domain" description="RNase T2-like C-terminal" evidence="18">
    <location>
        <begin position="336"/>
        <end position="452"/>
    </location>
</feature>
<comment type="similarity">
    <text evidence="3 16">Belongs to the RNase T2 family.</text>
</comment>
<evidence type="ECO:0000256" key="17">
    <source>
        <dbReference type="SAM" id="MobiDB-lite"/>
    </source>
</evidence>
<dbReference type="Proteomes" id="UP000292702">
    <property type="component" value="Unassembled WGS sequence"/>
</dbReference>
<evidence type="ECO:0000256" key="14">
    <source>
        <dbReference type="ARBA" id="ARBA00071169"/>
    </source>
</evidence>
<name>A0A4R0RBK8_9APHY</name>
<gene>
    <name evidence="19" type="primary">RNY1_2</name>
    <name evidence="19" type="ORF">EIP91_008028</name>
</gene>
<dbReference type="PANTHER" id="PTHR11240:SF22">
    <property type="entry name" value="RIBONUCLEASE T2"/>
    <property type="match status" value="1"/>
</dbReference>